<dbReference type="InterPro" id="IPR010368">
    <property type="entry name" value="Com_YlbF"/>
</dbReference>
<gene>
    <name evidence="1" type="ORF">SDC9_154137</name>
</gene>
<protein>
    <submittedName>
        <fullName evidence="1">Uncharacterized protein</fullName>
    </submittedName>
</protein>
<dbReference type="SUPFAM" id="SSF158622">
    <property type="entry name" value="YheA/YmcA-like"/>
    <property type="match status" value="1"/>
</dbReference>
<dbReference type="AlphaFoldDB" id="A0A645EZH0"/>
<dbReference type="EMBL" id="VSSQ01052826">
    <property type="protein sequence ID" value="MPN06880.1"/>
    <property type="molecule type" value="Genomic_DNA"/>
</dbReference>
<dbReference type="InterPro" id="IPR023378">
    <property type="entry name" value="YheA/YmcA-like_dom_sf"/>
</dbReference>
<proteinExistence type="predicted"/>
<accession>A0A645EZH0</accession>
<sequence length="53" mass="6300">MNPYDLANQLADALSMHPDIQRLKQLKMRIRNQQAAKEMMDDFFEKQKNSAIY</sequence>
<comment type="caution">
    <text evidence="1">The sequence shown here is derived from an EMBL/GenBank/DDBJ whole genome shotgun (WGS) entry which is preliminary data.</text>
</comment>
<reference evidence="1" key="1">
    <citation type="submission" date="2019-08" db="EMBL/GenBank/DDBJ databases">
        <authorList>
            <person name="Kucharzyk K."/>
            <person name="Murdoch R.W."/>
            <person name="Higgins S."/>
            <person name="Loffler F."/>
        </authorList>
    </citation>
    <scope>NUCLEOTIDE SEQUENCE</scope>
</reference>
<name>A0A645EZH0_9ZZZZ</name>
<dbReference type="Gene3D" id="1.20.1500.10">
    <property type="entry name" value="YheA/YmcA-like"/>
    <property type="match status" value="1"/>
</dbReference>
<dbReference type="Pfam" id="PF06133">
    <property type="entry name" value="Com_YlbF"/>
    <property type="match status" value="1"/>
</dbReference>
<evidence type="ECO:0000313" key="1">
    <source>
        <dbReference type="EMBL" id="MPN06880.1"/>
    </source>
</evidence>
<organism evidence="1">
    <name type="scientific">bioreactor metagenome</name>
    <dbReference type="NCBI Taxonomy" id="1076179"/>
    <lineage>
        <taxon>unclassified sequences</taxon>
        <taxon>metagenomes</taxon>
        <taxon>ecological metagenomes</taxon>
    </lineage>
</organism>